<gene>
    <name evidence="2" type="ORF">T4E_7650</name>
</gene>
<accession>A0A0V0XDA8</accession>
<sequence>MPSAPDTRLKASGSMPTDSGQEELTHLRQHPFTQIRLKGCTTTTPSRTQVLIVTKTANKQRHATAQPRFNYELFNCSNFNIRFWSWSYRGCWHQTCPPIGPR</sequence>
<name>A0A0V0XDA8_TRIPS</name>
<evidence type="ECO:0000313" key="3">
    <source>
        <dbReference type="Proteomes" id="UP000054815"/>
    </source>
</evidence>
<proteinExistence type="predicted"/>
<feature type="region of interest" description="Disordered" evidence="1">
    <location>
        <begin position="1"/>
        <end position="23"/>
    </location>
</feature>
<dbReference type="AlphaFoldDB" id="A0A0V0XDA8"/>
<protein>
    <submittedName>
        <fullName evidence="2">Uncharacterized protein</fullName>
    </submittedName>
</protein>
<reference evidence="2 3" key="1">
    <citation type="submission" date="2015-01" db="EMBL/GenBank/DDBJ databases">
        <title>Evolution of Trichinella species and genotypes.</title>
        <authorList>
            <person name="Korhonen P.K."/>
            <person name="Edoardo P."/>
            <person name="Giuseppe L.R."/>
            <person name="Gasser R.B."/>
        </authorList>
    </citation>
    <scope>NUCLEOTIDE SEQUENCE [LARGE SCALE GENOMIC DNA]</scope>
    <source>
        <strain evidence="2">ISS141</strain>
    </source>
</reference>
<dbReference type="Proteomes" id="UP000054815">
    <property type="component" value="Unassembled WGS sequence"/>
</dbReference>
<evidence type="ECO:0000256" key="1">
    <source>
        <dbReference type="SAM" id="MobiDB-lite"/>
    </source>
</evidence>
<evidence type="ECO:0000313" key="2">
    <source>
        <dbReference type="EMBL" id="KRX85892.1"/>
    </source>
</evidence>
<comment type="caution">
    <text evidence="2">The sequence shown here is derived from an EMBL/GenBank/DDBJ whole genome shotgun (WGS) entry which is preliminary data.</text>
</comment>
<organism evidence="2 3">
    <name type="scientific">Trichinella pseudospiralis</name>
    <name type="common">Parasitic roundworm</name>
    <dbReference type="NCBI Taxonomy" id="6337"/>
    <lineage>
        <taxon>Eukaryota</taxon>
        <taxon>Metazoa</taxon>
        <taxon>Ecdysozoa</taxon>
        <taxon>Nematoda</taxon>
        <taxon>Enoplea</taxon>
        <taxon>Dorylaimia</taxon>
        <taxon>Trichinellida</taxon>
        <taxon>Trichinellidae</taxon>
        <taxon>Trichinella</taxon>
    </lineage>
</organism>
<dbReference type="EMBL" id="JYDU01000603">
    <property type="protein sequence ID" value="KRX85892.1"/>
    <property type="molecule type" value="Genomic_DNA"/>
</dbReference>